<dbReference type="EMBL" id="JAUGQQ010000001">
    <property type="protein sequence ID" value="MDN3723296.1"/>
    <property type="molecule type" value="Genomic_DNA"/>
</dbReference>
<accession>A0ABT8DDI9</accession>
<sequence>MLKQQLSFKLSQKLSPQQIQLMKMIQLPTQAFEQRIAQELEENPALEGGKEESENFDDEFNNDQFDENFDEGNEVIETDINVDDYLSDDEIPSYKLSANNYSADDEERQMPYAAGTSFTQYLMQQLSTYRLDEEEEEIAQFLVGSVDESGYIRREIQDIVDDLAFTQNVYTTEDKVEKVLKIVQELDPAGVAARDLQECLLLQLERKEPTPSVTLAINIIEDSFDQFSKKHYKKLIQKFDVSEDQLRDAIHEIEGLNPKPGGTYSGNTRIVEHVVPDFAIKIIDGELDLTLNGRNAPELHVSHDYTNMLKGYKEAKEKSKAQKDAVLFIKQKLDAAKWFIDAIKQRQQTLFVTMNAIMHYQEEYFLSGDERKLRPMILKDIADKINMDVSTVSRVANSKYVDTPYGTKLIKDFFSESMKNDQGEDVSTKEIKKILEITISEENKRKPLTDDKLAKILLEKGYPIARRTIAKYREQLDLPVARLRKEI</sequence>
<evidence type="ECO:0000259" key="10">
    <source>
        <dbReference type="Pfam" id="PF04963"/>
    </source>
</evidence>
<dbReference type="RefSeq" id="WP_290253372.1">
    <property type="nucleotide sequence ID" value="NZ_JAUGQQ010000001.1"/>
</dbReference>
<dbReference type="PANTHER" id="PTHR32248:SF4">
    <property type="entry name" value="RNA POLYMERASE SIGMA-54 FACTOR"/>
    <property type="match status" value="1"/>
</dbReference>
<keyword evidence="3" id="KW-0808">Transferase</keyword>
<dbReference type="InterPro" id="IPR007634">
    <property type="entry name" value="RNA_pol_sigma_54_DNA-bd"/>
</dbReference>
<gene>
    <name evidence="11" type="primary">rpoN</name>
    <name evidence="11" type="ORF">QRD02_02795</name>
</gene>
<dbReference type="PROSITE" id="PS50044">
    <property type="entry name" value="SIGMA54_3"/>
    <property type="match status" value="1"/>
</dbReference>
<dbReference type="InterPro" id="IPR000394">
    <property type="entry name" value="RNA_pol_sigma_54"/>
</dbReference>
<dbReference type="Pfam" id="PF04963">
    <property type="entry name" value="Sigma54_CBD"/>
    <property type="match status" value="1"/>
</dbReference>
<evidence type="ECO:0000256" key="6">
    <source>
        <dbReference type="ARBA" id="ARBA00023082"/>
    </source>
</evidence>
<keyword evidence="8" id="KW-0804">Transcription</keyword>
<reference evidence="11 12" key="1">
    <citation type="submission" date="2023-06" db="EMBL/GenBank/DDBJ databases">
        <authorList>
            <person name="Ye Y.-Q."/>
            <person name="Du Z.-J."/>
        </authorList>
    </citation>
    <scope>NUCLEOTIDE SEQUENCE [LARGE SCALE GENOMIC DNA]</scope>
    <source>
        <strain evidence="11 12">SDUM287046</strain>
    </source>
</reference>
<evidence type="ECO:0000313" key="11">
    <source>
        <dbReference type="EMBL" id="MDN3723296.1"/>
    </source>
</evidence>
<evidence type="ECO:0000259" key="9">
    <source>
        <dbReference type="Pfam" id="PF04552"/>
    </source>
</evidence>
<evidence type="ECO:0000256" key="3">
    <source>
        <dbReference type="ARBA" id="ARBA00022679"/>
    </source>
</evidence>
<evidence type="ECO:0000313" key="12">
    <source>
        <dbReference type="Proteomes" id="UP001244787"/>
    </source>
</evidence>
<dbReference type="InterPro" id="IPR038709">
    <property type="entry name" value="RpoN_core-bd_sf"/>
</dbReference>
<dbReference type="Pfam" id="PF00309">
    <property type="entry name" value="Sigma54_AID"/>
    <property type="match status" value="1"/>
</dbReference>
<keyword evidence="7" id="KW-0238">DNA-binding</keyword>
<dbReference type="PANTHER" id="PTHR32248">
    <property type="entry name" value="RNA POLYMERASE SIGMA-54 FACTOR"/>
    <property type="match status" value="1"/>
</dbReference>
<protein>
    <submittedName>
        <fullName evidence="11">RNA polymerase factor sigma-54</fullName>
    </submittedName>
</protein>
<evidence type="ECO:0000256" key="2">
    <source>
        <dbReference type="ARBA" id="ARBA00022478"/>
    </source>
</evidence>
<keyword evidence="6" id="KW-0731">Sigma factor</keyword>
<name>A0ABT8DDI9_9FLAO</name>
<dbReference type="InterPro" id="IPR007046">
    <property type="entry name" value="RNA_pol_sigma_54_core-bd"/>
</dbReference>
<dbReference type="Pfam" id="PF04552">
    <property type="entry name" value="Sigma54_DBD"/>
    <property type="match status" value="1"/>
</dbReference>
<evidence type="ECO:0000256" key="1">
    <source>
        <dbReference type="ARBA" id="ARBA00008798"/>
    </source>
</evidence>
<comment type="caution">
    <text evidence="11">The sequence shown here is derived from an EMBL/GenBank/DDBJ whole genome shotgun (WGS) entry which is preliminary data.</text>
</comment>
<dbReference type="Gene3D" id="1.10.10.60">
    <property type="entry name" value="Homeodomain-like"/>
    <property type="match status" value="1"/>
</dbReference>
<feature type="domain" description="RNA polymerase sigma factor 54 core-binding" evidence="10">
    <location>
        <begin position="114"/>
        <end position="305"/>
    </location>
</feature>
<evidence type="ECO:0000256" key="4">
    <source>
        <dbReference type="ARBA" id="ARBA00022695"/>
    </source>
</evidence>
<keyword evidence="5" id="KW-0805">Transcription regulation</keyword>
<evidence type="ECO:0000256" key="8">
    <source>
        <dbReference type="ARBA" id="ARBA00023163"/>
    </source>
</evidence>
<keyword evidence="2" id="KW-0240">DNA-directed RNA polymerase</keyword>
<evidence type="ECO:0000256" key="5">
    <source>
        <dbReference type="ARBA" id="ARBA00023015"/>
    </source>
</evidence>
<dbReference type="PIRSF" id="PIRSF000774">
    <property type="entry name" value="RpoN"/>
    <property type="match status" value="1"/>
</dbReference>
<dbReference type="PRINTS" id="PR00045">
    <property type="entry name" value="SIGMA54FCT"/>
</dbReference>
<keyword evidence="12" id="KW-1185">Reference proteome</keyword>
<feature type="domain" description="RNA polymerase sigma factor 54 DNA-binding" evidence="9">
    <location>
        <begin position="328"/>
        <end position="485"/>
    </location>
</feature>
<comment type="similarity">
    <text evidence="1">Belongs to the sigma-54 factor family.</text>
</comment>
<proteinExistence type="inferred from homology"/>
<dbReference type="Proteomes" id="UP001244787">
    <property type="component" value="Unassembled WGS sequence"/>
</dbReference>
<dbReference type="PROSITE" id="PS00718">
    <property type="entry name" value="SIGMA54_2"/>
    <property type="match status" value="1"/>
</dbReference>
<dbReference type="NCBIfam" id="TIGR02395">
    <property type="entry name" value="rpoN_sigma"/>
    <property type="match status" value="1"/>
</dbReference>
<evidence type="ECO:0000256" key="7">
    <source>
        <dbReference type="ARBA" id="ARBA00023125"/>
    </source>
</evidence>
<dbReference type="Gene3D" id="1.10.10.1330">
    <property type="entry name" value="RNA polymerase sigma-54 factor, core-binding domain"/>
    <property type="match status" value="1"/>
</dbReference>
<keyword evidence="4" id="KW-0548">Nucleotidyltransferase</keyword>
<organism evidence="11 12">
    <name type="scientific">Aequorivita aurantiaca</name>
    <dbReference type="NCBI Taxonomy" id="3053356"/>
    <lineage>
        <taxon>Bacteria</taxon>
        <taxon>Pseudomonadati</taxon>
        <taxon>Bacteroidota</taxon>
        <taxon>Flavobacteriia</taxon>
        <taxon>Flavobacteriales</taxon>
        <taxon>Flavobacteriaceae</taxon>
        <taxon>Aequorivita</taxon>
    </lineage>
</organism>